<dbReference type="GO" id="GO:0019867">
    <property type="term" value="C:outer membrane"/>
    <property type="evidence" value="ECO:0007669"/>
    <property type="project" value="InterPro"/>
</dbReference>
<organism evidence="3 4">
    <name type="scientific">Methylocella tundrae</name>
    <dbReference type="NCBI Taxonomy" id="227605"/>
    <lineage>
        <taxon>Bacteria</taxon>
        <taxon>Pseudomonadati</taxon>
        <taxon>Pseudomonadota</taxon>
        <taxon>Alphaproteobacteria</taxon>
        <taxon>Hyphomicrobiales</taxon>
        <taxon>Beijerinckiaceae</taxon>
        <taxon>Methylocella</taxon>
    </lineage>
</organism>
<dbReference type="KEGG" id="mtun:MTUNDRAET4_2625"/>
<proteinExistence type="inferred from homology"/>
<dbReference type="InterPro" id="IPR011250">
    <property type="entry name" value="OMP/PagP_B-barrel"/>
</dbReference>
<feature type="chain" id="PRO_5020468589" evidence="2">
    <location>
        <begin position="24"/>
        <end position="248"/>
    </location>
</feature>
<evidence type="ECO:0000313" key="4">
    <source>
        <dbReference type="Proteomes" id="UP000294360"/>
    </source>
</evidence>
<dbReference type="InterPro" id="IPR005618">
    <property type="entry name" value="OMPW"/>
</dbReference>
<dbReference type="PANTHER" id="PTHR36920:SF1">
    <property type="entry name" value="OUTER MEMBRANE PROTEIN W"/>
    <property type="match status" value="1"/>
</dbReference>
<dbReference type="Pfam" id="PF03922">
    <property type="entry name" value="OmpW"/>
    <property type="match status" value="1"/>
</dbReference>
<dbReference type="Proteomes" id="UP000294360">
    <property type="component" value="Chromosome"/>
</dbReference>
<dbReference type="SUPFAM" id="SSF56925">
    <property type="entry name" value="OMPA-like"/>
    <property type="match status" value="1"/>
</dbReference>
<gene>
    <name evidence="3" type="ORF">MTUNDRAET4_2625</name>
</gene>
<evidence type="ECO:0000256" key="2">
    <source>
        <dbReference type="SAM" id="SignalP"/>
    </source>
</evidence>
<evidence type="ECO:0000256" key="1">
    <source>
        <dbReference type="ARBA" id="ARBA00009330"/>
    </source>
</evidence>
<accession>A0A4U8Z2J2</accession>
<dbReference type="PANTHER" id="PTHR36920">
    <property type="match status" value="1"/>
</dbReference>
<dbReference type="EMBL" id="LR536450">
    <property type="protein sequence ID" value="VFU09512.1"/>
    <property type="molecule type" value="Genomic_DNA"/>
</dbReference>
<feature type="signal peptide" evidence="2">
    <location>
        <begin position="1"/>
        <end position="23"/>
    </location>
</feature>
<dbReference type="GO" id="GO:0055085">
    <property type="term" value="P:transmembrane transport"/>
    <property type="evidence" value="ECO:0007669"/>
    <property type="project" value="TreeGrafter"/>
</dbReference>
<evidence type="ECO:0000313" key="3">
    <source>
        <dbReference type="EMBL" id="VFU09512.1"/>
    </source>
</evidence>
<reference evidence="3 4" key="1">
    <citation type="submission" date="2019-03" db="EMBL/GenBank/DDBJ databases">
        <authorList>
            <person name="Kox A.R. M."/>
        </authorList>
    </citation>
    <scope>NUCLEOTIDE SEQUENCE [LARGE SCALE GENOMIC DNA]</scope>
    <source>
        <strain evidence="3">MTUNDRAET4 annotated genome</strain>
    </source>
</reference>
<keyword evidence="2" id="KW-0732">Signal</keyword>
<name>A0A4U8Z2J2_METTU</name>
<dbReference type="Gene3D" id="2.40.160.20">
    <property type="match status" value="1"/>
</dbReference>
<dbReference type="OrthoDB" id="9807574at2"/>
<protein>
    <submittedName>
        <fullName evidence="3">Uncharacterized outer-membrane protein y4mB</fullName>
    </submittedName>
</protein>
<comment type="similarity">
    <text evidence="1">Belongs to the OmpW/AlkL family.</text>
</comment>
<dbReference type="AlphaFoldDB" id="A0A4U8Z2J2"/>
<sequence length="248" mass="25941">MIRIVRCAMAALMLGASAVAAFAADLPIAPAPALTPAPALPEAFQPFQVRLRAVGVLPEGGGILQNNATGGFVSGGVKASDAVIPELDVSYFFTKNIAIEAVCCVSYHNLFLKGGTLNGSYIGHTLLFPPTVLLQYHVTTLGAFQPYAGVGVNYTHFFSVHPDGQILNSLSLGDSWGVAGQIGFDYMIDDHWGLNFDVKKLLMNTRVNATVAPGIASVSGNAAISPWLIGAGITYRFGGPASAIVAKY</sequence>